<proteinExistence type="predicted"/>
<dbReference type="SMART" id="SM01234">
    <property type="entry name" value="Haemolytic"/>
    <property type="match status" value="1"/>
</dbReference>
<evidence type="ECO:0000313" key="1">
    <source>
        <dbReference type="EMBL" id="OGN06438.1"/>
    </source>
</evidence>
<protein>
    <submittedName>
        <fullName evidence="1">Membrane protein insertion efficiency factor YidD</fullName>
    </submittedName>
</protein>
<reference evidence="1 2" key="1">
    <citation type="journal article" date="2016" name="Nat. Commun.">
        <title>Thousands of microbial genomes shed light on interconnected biogeochemical processes in an aquifer system.</title>
        <authorList>
            <person name="Anantharaman K."/>
            <person name="Brown C.T."/>
            <person name="Hug L.A."/>
            <person name="Sharon I."/>
            <person name="Castelle C.J."/>
            <person name="Probst A.J."/>
            <person name="Thomas B.C."/>
            <person name="Singh A."/>
            <person name="Wilkins M.J."/>
            <person name="Karaoz U."/>
            <person name="Brodie E.L."/>
            <person name="Williams K.H."/>
            <person name="Hubbard S.S."/>
            <person name="Banfield J.F."/>
        </authorList>
    </citation>
    <scope>NUCLEOTIDE SEQUENCE [LARGE SCALE GENOMIC DNA]</scope>
</reference>
<dbReference type="InterPro" id="IPR002696">
    <property type="entry name" value="Membr_insert_effic_factor_YidD"/>
</dbReference>
<dbReference type="Proteomes" id="UP000177605">
    <property type="component" value="Unassembled WGS sequence"/>
</dbReference>
<gene>
    <name evidence="1" type="ORF">A2669_01585</name>
</gene>
<dbReference type="EMBL" id="MGJM01000014">
    <property type="protein sequence ID" value="OGN06438.1"/>
    <property type="molecule type" value="Genomic_DNA"/>
</dbReference>
<dbReference type="PANTHER" id="PTHR33383">
    <property type="entry name" value="MEMBRANE PROTEIN INSERTION EFFICIENCY FACTOR-RELATED"/>
    <property type="match status" value="1"/>
</dbReference>
<evidence type="ECO:0000313" key="2">
    <source>
        <dbReference type="Proteomes" id="UP000177605"/>
    </source>
</evidence>
<accession>A0A1F8F175</accession>
<dbReference type="NCBIfam" id="TIGR00278">
    <property type="entry name" value="membrane protein insertion efficiency factor YidD"/>
    <property type="match status" value="1"/>
</dbReference>
<sequence length="75" mass="8786">MRIVKFLLTAYRRIMNNLRLFQVPGLVYTPCRYYPSCSDYAGLAIEKYGFWRGLTRSLFRTLRCNPLSKGGIDFP</sequence>
<comment type="caution">
    <text evidence="1">The sequence shown here is derived from an EMBL/GenBank/DDBJ whole genome shotgun (WGS) entry which is preliminary data.</text>
</comment>
<dbReference type="Pfam" id="PF01809">
    <property type="entry name" value="YidD"/>
    <property type="match status" value="1"/>
</dbReference>
<organism evidence="1 2">
    <name type="scientific">Candidatus Yanofskybacteria bacterium RIFCSPHIGHO2_01_FULL_48_25b</name>
    <dbReference type="NCBI Taxonomy" id="1802672"/>
    <lineage>
        <taxon>Bacteria</taxon>
        <taxon>Candidatus Yanofskyibacteriota</taxon>
    </lineage>
</organism>
<dbReference type="AlphaFoldDB" id="A0A1F8F175"/>
<name>A0A1F8F175_9BACT</name>
<dbReference type="PANTHER" id="PTHR33383:SF1">
    <property type="entry name" value="MEMBRANE PROTEIN INSERTION EFFICIENCY FACTOR-RELATED"/>
    <property type="match status" value="1"/>
</dbReference>